<sequence>MIQIGTCTRDSHYRTSFQMKHWIGIRNRLCKAGLIVFMPKGQTVLVCNAFDHKNGKTMITYGTDEVKLVFHHFQPVLENANCDLNVALGEFTELKLHVTRNPQMYQRVHPL</sequence>
<dbReference type="Proteomes" id="UP001164746">
    <property type="component" value="Chromosome 5"/>
</dbReference>
<reference evidence="1" key="1">
    <citation type="submission" date="2022-11" db="EMBL/GenBank/DDBJ databases">
        <title>Centuries of genome instability and evolution in soft-shell clam transmissible cancer (bioRxiv).</title>
        <authorList>
            <person name="Hart S.F.M."/>
            <person name="Yonemitsu M.A."/>
            <person name="Giersch R.M."/>
            <person name="Beal B.F."/>
            <person name="Arriagada G."/>
            <person name="Davis B.W."/>
            <person name="Ostrander E.A."/>
            <person name="Goff S.P."/>
            <person name="Metzger M.J."/>
        </authorList>
    </citation>
    <scope>NUCLEOTIDE SEQUENCE</scope>
    <source>
        <strain evidence="1">MELC-2E11</strain>
        <tissue evidence="1">Siphon/mantle</tissue>
    </source>
</reference>
<organism evidence="1 2">
    <name type="scientific">Mya arenaria</name>
    <name type="common">Soft-shell clam</name>
    <dbReference type="NCBI Taxonomy" id="6604"/>
    <lineage>
        <taxon>Eukaryota</taxon>
        <taxon>Metazoa</taxon>
        <taxon>Spiralia</taxon>
        <taxon>Lophotrochozoa</taxon>
        <taxon>Mollusca</taxon>
        <taxon>Bivalvia</taxon>
        <taxon>Autobranchia</taxon>
        <taxon>Heteroconchia</taxon>
        <taxon>Euheterodonta</taxon>
        <taxon>Imparidentia</taxon>
        <taxon>Neoheterodontei</taxon>
        <taxon>Myida</taxon>
        <taxon>Myoidea</taxon>
        <taxon>Myidae</taxon>
        <taxon>Mya</taxon>
    </lineage>
</organism>
<name>A0ABY7EAR3_MYAAR</name>
<proteinExistence type="predicted"/>
<keyword evidence="2" id="KW-1185">Reference proteome</keyword>
<evidence type="ECO:0000313" key="2">
    <source>
        <dbReference type="Proteomes" id="UP001164746"/>
    </source>
</evidence>
<dbReference type="EMBL" id="CP111016">
    <property type="protein sequence ID" value="WAR06032.1"/>
    <property type="molecule type" value="Genomic_DNA"/>
</dbReference>
<evidence type="ECO:0000313" key="1">
    <source>
        <dbReference type="EMBL" id="WAR06032.1"/>
    </source>
</evidence>
<accession>A0ABY7EAR3</accession>
<feature type="non-terminal residue" evidence="1">
    <location>
        <position position="111"/>
    </location>
</feature>
<gene>
    <name evidence="1" type="ORF">MAR_021401</name>
</gene>
<protein>
    <submittedName>
        <fullName evidence="1">Uncharacterized protein</fullName>
    </submittedName>
</protein>